<dbReference type="VEuPathDB" id="VectorBase:GBRI038447"/>
<keyword evidence="4 6" id="KW-1133">Transmembrane helix</keyword>
<protein>
    <recommendedName>
        <fullName evidence="7">Cation efflux protein transmembrane domain-containing protein</fullName>
    </recommendedName>
</protein>
<accession>A0A1A9WZH5</accession>
<keyword evidence="9" id="KW-1185">Reference proteome</keyword>
<reference evidence="9" key="1">
    <citation type="submission" date="2014-03" db="EMBL/GenBank/DDBJ databases">
        <authorList>
            <person name="Aksoy S."/>
            <person name="Warren W."/>
            <person name="Wilson R.K."/>
        </authorList>
    </citation>
    <scope>NUCLEOTIDE SEQUENCE [LARGE SCALE GENOMIC DNA]</scope>
    <source>
        <strain evidence="9">IAEA</strain>
    </source>
</reference>
<reference evidence="8" key="2">
    <citation type="submission" date="2020-05" db="UniProtKB">
        <authorList>
            <consortium name="EnsemblMetazoa"/>
        </authorList>
    </citation>
    <scope>IDENTIFICATION</scope>
    <source>
        <strain evidence="8">IAEA</strain>
    </source>
</reference>
<dbReference type="PANTHER" id="PTHR11562:SF17">
    <property type="entry name" value="RE54080P-RELATED"/>
    <property type="match status" value="1"/>
</dbReference>
<dbReference type="PANTHER" id="PTHR11562">
    <property type="entry name" value="CATION EFFLUX PROTEIN/ ZINC TRANSPORTER"/>
    <property type="match status" value="1"/>
</dbReference>
<dbReference type="GO" id="GO:0010043">
    <property type="term" value="P:response to zinc ion"/>
    <property type="evidence" value="ECO:0007669"/>
    <property type="project" value="TreeGrafter"/>
</dbReference>
<dbReference type="STRING" id="37001.A0A1A9WZH5"/>
<dbReference type="EnsemblMetazoa" id="GBRI038447-RA">
    <property type="protein sequence ID" value="GBRI038447-PA"/>
    <property type="gene ID" value="GBRI038447"/>
</dbReference>
<evidence type="ECO:0000256" key="1">
    <source>
        <dbReference type="ARBA" id="ARBA00004141"/>
    </source>
</evidence>
<keyword evidence="3" id="KW-0813">Transport</keyword>
<comment type="subcellular location">
    <subcellularLocation>
        <location evidence="1">Membrane</location>
        <topology evidence="1">Multi-pass membrane protein</topology>
    </subcellularLocation>
</comment>
<evidence type="ECO:0000256" key="3">
    <source>
        <dbReference type="ARBA" id="ARBA00022906"/>
    </source>
</evidence>
<name>A0A1A9WZH5_9MUSC</name>
<evidence type="ECO:0000256" key="2">
    <source>
        <dbReference type="ARBA" id="ARBA00022692"/>
    </source>
</evidence>
<keyword evidence="5 6" id="KW-0472">Membrane</keyword>
<keyword evidence="3" id="KW-0864">Zinc transport</keyword>
<keyword evidence="3" id="KW-0862">Zinc</keyword>
<evidence type="ECO:0000313" key="9">
    <source>
        <dbReference type="Proteomes" id="UP000091820"/>
    </source>
</evidence>
<sequence length="140" mass="15800">MKEVKQMRDYCYGSRVEGVDKRARRKLITASILCLFFMLCMIVGGILSNSLAIATDAAHLLTDLASFLISLFAIWLAGRPSTERILYLAVACYGIPEFNEVNAEERQQQNLIQLFDSLKGIIFFNTMTLGFILLNPCRKP</sequence>
<feature type="domain" description="Cation efflux protein transmembrane" evidence="7">
    <location>
        <begin position="27"/>
        <end position="84"/>
    </location>
</feature>
<keyword evidence="2 6" id="KW-0812">Transmembrane</keyword>
<dbReference type="Pfam" id="PF01545">
    <property type="entry name" value="Cation_efflux"/>
    <property type="match status" value="1"/>
</dbReference>
<dbReference type="InterPro" id="IPR027469">
    <property type="entry name" value="Cation_efflux_TMD_sf"/>
</dbReference>
<dbReference type="GO" id="GO:0005886">
    <property type="term" value="C:plasma membrane"/>
    <property type="evidence" value="ECO:0007669"/>
    <property type="project" value="TreeGrafter"/>
</dbReference>
<dbReference type="AlphaFoldDB" id="A0A1A9WZH5"/>
<dbReference type="Proteomes" id="UP000091820">
    <property type="component" value="Unassembled WGS sequence"/>
</dbReference>
<evidence type="ECO:0000256" key="6">
    <source>
        <dbReference type="SAM" id="Phobius"/>
    </source>
</evidence>
<dbReference type="SUPFAM" id="SSF161111">
    <property type="entry name" value="Cation efflux protein transmembrane domain-like"/>
    <property type="match status" value="1"/>
</dbReference>
<dbReference type="InterPro" id="IPR058533">
    <property type="entry name" value="Cation_efflux_TM"/>
</dbReference>
<evidence type="ECO:0000259" key="7">
    <source>
        <dbReference type="Pfam" id="PF01545"/>
    </source>
</evidence>
<dbReference type="GO" id="GO:0005385">
    <property type="term" value="F:zinc ion transmembrane transporter activity"/>
    <property type="evidence" value="ECO:0007669"/>
    <property type="project" value="TreeGrafter"/>
</dbReference>
<keyword evidence="3" id="KW-0406">Ion transport</keyword>
<evidence type="ECO:0000313" key="8">
    <source>
        <dbReference type="EnsemblMetazoa" id="GBRI038447-PA"/>
    </source>
</evidence>
<feature type="transmembrane region" description="Helical" evidence="6">
    <location>
        <begin position="59"/>
        <end position="78"/>
    </location>
</feature>
<organism evidence="8 9">
    <name type="scientific">Glossina brevipalpis</name>
    <dbReference type="NCBI Taxonomy" id="37001"/>
    <lineage>
        <taxon>Eukaryota</taxon>
        <taxon>Metazoa</taxon>
        <taxon>Ecdysozoa</taxon>
        <taxon>Arthropoda</taxon>
        <taxon>Hexapoda</taxon>
        <taxon>Insecta</taxon>
        <taxon>Pterygota</taxon>
        <taxon>Neoptera</taxon>
        <taxon>Endopterygota</taxon>
        <taxon>Diptera</taxon>
        <taxon>Brachycera</taxon>
        <taxon>Muscomorpha</taxon>
        <taxon>Hippoboscoidea</taxon>
        <taxon>Glossinidae</taxon>
        <taxon>Glossina</taxon>
    </lineage>
</organism>
<evidence type="ECO:0000256" key="5">
    <source>
        <dbReference type="ARBA" id="ARBA00023136"/>
    </source>
</evidence>
<evidence type="ECO:0000256" key="4">
    <source>
        <dbReference type="ARBA" id="ARBA00022989"/>
    </source>
</evidence>
<dbReference type="Gene3D" id="1.20.1510.10">
    <property type="entry name" value="Cation efflux protein transmembrane domain"/>
    <property type="match status" value="1"/>
</dbReference>
<feature type="transmembrane region" description="Helical" evidence="6">
    <location>
        <begin position="27"/>
        <end position="47"/>
    </location>
</feature>
<proteinExistence type="predicted"/>
<dbReference type="InterPro" id="IPR050681">
    <property type="entry name" value="CDF/SLC30A"/>
</dbReference>